<evidence type="ECO:0000259" key="7">
    <source>
        <dbReference type="Pfam" id="PF14322"/>
    </source>
</evidence>
<feature type="domain" description="RagB/SusD" evidence="6">
    <location>
        <begin position="271"/>
        <end position="428"/>
    </location>
</feature>
<keyword evidence="3" id="KW-0732">Signal</keyword>
<dbReference type="InterPro" id="IPR011990">
    <property type="entry name" value="TPR-like_helical_dom_sf"/>
</dbReference>
<evidence type="ECO:0000256" key="2">
    <source>
        <dbReference type="ARBA" id="ARBA00006275"/>
    </source>
</evidence>
<evidence type="ECO:0000256" key="4">
    <source>
        <dbReference type="ARBA" id="ARBA00023136"/>
    </source>
</evidence>
<evidence type="ECO:0000256" key="1">
    <source>
        <dbReference type="ARBA" id="ARBA00004442"/>
    </source>
</evidence>
<evidence type="ECO:0000259" key="6">
    <source>
        <dbReference type="Pfam" id="PF07980"/>
    </source>
</evidence>
<dbReference type="STRING" id="151894.SAMN04488524_1742"/>
<feature type="domain" description="RagB/SusD" evidence="6">
    <location>
        <begin position="517"/>
        <end position="608"/>
    </location>
</feature>
<dbReference type="EMBL" id="FWXT01000001">
    <property type="protein sequence ID" value="SMC65534.1"/>
    <property type="molecule type" value="Genomic_DNA"/>
</dbReference>
<dbReference type="SUPFAM" id="SSF48452">
    <property type="entry name" value="TPR-like"/>
    <property type="match status" value="1"/>
</dbReference>
<dbReference type="Proteomes" id="UP000192756">
    <property type="component" value="Unassembled WGS sequence"/>
</dbReference>
<dbReference type="Pfam" id="PF07980">
    <property type="entry name" value="SusD_RagB"/>
    <property type="match status" value="2"/>
</dbReference>
<organism evidence="8 9">
    <name type="scientific">Pedobacter africanus</name>
    <dbReference type="NCBI Taxonomy" id="151894"/>
    <lineage>
        <taxon>Bacteria</taxon>
        <taxon>Pseudomonadati</taxon>
        <taxon>Bacteroidota</taxon>
        <taxon>Sphingobacteriia</taxon>
        <taxon>Sphingobacteriales</taxon>
        <taxon>Sphingobacteriaceae</taxon>
        <taxon>Pedobacter</taxon>
    </lineage>
</organism>
<evidence type="ECO:0000256" key="3">
    <source>
        <dbReference type="ARBA" id="ARBA00022729"/>
    </source>
</evidence>
<reference evidence="9" key="1">
    <citation type="submission" date="2017-04" db="EMBL/GenBank/DDBJ databases">
        <authorList>
            <person name="Varghese N."/>
            <person name="Submissions S."/>
        </authorList>
    </citation>
    <scope>NUCLEOTIDE SEQUENCE [LARGE SCALE GENOMIC DNA]</scope>
    <source>
        <strain evidence="9">DSM 12126</strain>
    </source>
</reference>
<accession>A0A1W2AY41</accession>
<keyword evidence="5" id="KW-0998">Cell outer membrane</keyword>
<dbReference type="InterPro" id="IPR033985">
    <property type="entry name" value="SusD-like_N"/>
</dbReference>
<dbReference type="InterPro" id="IPR012944">
    <property type="entry name" value="SusD_RagB_dom"/>
</dbReference>
<name>A0A1W2AY41_9SPHI</name>
<dbReference type="OrthoDB" id="5694214at2"/>
<comment type="similarity">
    <text evidence="2">Belongs to the SusD family.</text>
</comment>
<proteinExistence type="inferred from homology"/>
<sequence length="609" mass="66573">MKKIYYLPVLICLLSFGSCKKYLETKPTDFLNPDAYYETEAQLEFARAGVYHNVGAPQLWGSWANYLLGWQADEGYMNRFTLTTGPWNYFYSSADSYNAGYWANLYNGINRANVLLANVDKNPAINKTKRDIIRGEAMFLRGYFYFQLVQYYGGVPIKTTPTASVVDVDIPRASIKDTYAQIISDMEAAEPLVPGIAALGYGGAISKSAVRGILARVNLHMAGAPLNDKSRYAEASKWAKMVIDDTEAAHALNPSYPQIFINLCSDKYDAKESIWEAEFWGNSSVQNSDFSNIGYINGPTSAATTINGDGVAYLSITSKFYDVFEPGDNRKWWSITHFSYTATGKNMGNLPATQAAKNTIRPAKWRREFEVVQKIGANTPNNAPILRYTDVLLMYAEAQNEINNGPTPEAINYVNLVRKRAWSTGIRTITVTNGGSGYTTAPTVTFSAGVGGATATGVATISGGKVTAITLNRDLTGTIFNVEGKYSSAPTITITGGGGTGATATATIYSATDAELKPAQTASKAAFLAAIQDERFREFNYEGLRKADLLRWGIFLQVNQDVGNLLSNEIPGDQAVKYFTNVSAKDLFMPIPTTETTTNLAITQNPGWN</sequence>
<evidence type="ECO:0000256" key="5">
    <source>
        <dbReference type="ARBA" id="ARBA00023237"/>
    </source>
</evidence>
<feature type="domain" description="SusD-like N-terminal" evidence="7">
    <location>
        <begin position="89"/>
        <end position="219"/>
    </location>
</feature>
<evidence type="ECO:0000313" key="9">
    <source>
        <dbReference type="Proteomes" id="UP000192756"/>
    </source>
</evidence>
<dbReference type="PROSITE" id="PS51257">
    <property type="entry name" value="PROKAR_LIPOPROTEIN"/>
    <property type="match status" value="1"/>
</dbReference>
<protein>
    <submittedName>
        <fullName evidence="8">Starch-binding associating with outer membrane</fullName>
    </submittedName>
</protein>
<dbReference type="RefSeq" id="WP_084237941.1">
    <property type="nucleotide sequence ID" value="NZ_FWXT01000001.1"/>
</dbReference>
<gene>
    <name evidence="8" type="ORF">SAMN04488524_1742</name>
</gene>
<dbReference type="GO" id="GO:0009279">
    <property type="term" value="C:cell outer membrane"/>
    <property type="evidence" value="ECO:0007669"/>
    <property type="project" value="UniProtKB-SubCell"/>
</dbReference>
<dbReference type="Gene3D" id="1.25.40.390">
    <property type="match status" value="1"/>
</dbReference>
<evidence type="ECO:0000313" key="8">
    <source>
        <dbReference type="EMBL" id="SMC65534.1"/>
    </source>
</evidence>
<comment type="subcellular location">
    <subcellularLocation>
        <location evidence="1">Cell outer membrane</location>
    </subcellularLocation>
</comment>
<keyword evidence="9" id="KW-1185">Reference proteome</keyword>
<dbReference type="Pfam" id="PF14322">
    <property type="entry name" value="SusD-like_3"/>
    <property type="match status" value="1"/>
</dbReference>
<keyword evidence="4" id="KW-0472">Membrane</keyword>
<dbReference type="AlphaFoldDB" id="A0A1W2AY41"/>